<evidence type="ECO:0000313" key="7">
    <source>
        <dbReference type="EMBL" id="OQV15854.1"/>
    </source>
</evidence>
<dbReference type="InterPro" id="IPR001128">
    <property type="entry name" value="Cyt_P450"/>
</dbReference>
<organism evidence="7 8">
    <name type="scientific">Hypsibius exemplaris</name>
    <name type="common">Freshwater tardigrade</name>
    <dbReference type="NCBI Taxonomy" id="2072580"/>
    <lineage>
        <taxon>Eukaryota</taxon>
        <taxon>Metazoa</taxon>
        <taxon>Ecdysozoa</taxon>
        <taxon>Tardigrada</taxon>
        <taxon>Eutardigrada</taxon>
        <taxon>Parachela</taxon>
        <taxon>Hypsibioidea</taxon>
        <taxon>Hypsibiidae</taxon>
        <taxon>Hypsibius</taxon>
    </lineage>
</organism>
<dbReference type="InterPro" id="IPR036396">
    <property type="entry name" value="Cyt_P450_sf"/>
</dbReference>
<keyword evidence="3 5" id="KW-0408">Iron</keyword>
<accession>A0A1W0WKX1</accession>
<dbReference type="InterPro" id="IPR050182">
    <property type="entry name" value="Cytochrome_P450_fam2"/>
</dbReference>
<dbReference type="OrthoDB" id="1055148at2759"/>
<keyword evidence="6" id="KW-0560">Oxidoreductase</keyword>
<evidence type="ECO:0000256" key="6">
    <source>
        <dbReference type="RuleBase" id="RU000461"/>
    </source>
</evidence>
<keyword evidence="8" id="KW-1185">Reference proteome</keyword>
<evidence type="ECO:0000256" key="5">
    <source>
        <dbReference type="PIRSR" id="PIRSR602401-1"/>
    </source>
</evidence>
<keyword evidence="2 5" id="KW-0479">Metal-binding</keyword>
<evidence type="ECO:0000313" key="8">
    <source>
        <dbReference type="Proteomes" id="UP000192578"/>
    </source>
</evidence>
<dbReference type="SUPFAM" id="SSF48264">
    <property type="entry name" value="Cytochrome P450"/>
    <property type="match status" value="1"/>
</dbReference>
<comment type="caution">
    <text evidence="7">The sequence shown here is derived from an EMBL/GenBank/DDBJ whole genome shotgun (WGS) entry which is preliminary data.</text>
</comment>
<dbReference type="PANTHER" id="PTHR24300">
    <property type="entry name" value="CYTOCHROME P450 508A4-RELATED"/>
    <property type="match status" value="1"/>
</dbReference>
<gene>
    <name evidence="7" type="ORF">BV898_09951</name>
</gene>
<dbReference type="AlphaFoldDB" id="A0A1W0WKX1"/>
<reference evidence="8" key="1">
    <citation type="submission" date="2017-01" db="EMBL/GenBank/DDBJ databases">
        <title>Comparative genomics of anhydrobiosis in the tardigrade Hypsibius dujardini.</title>
        <authorList>
            <person name="Yoshida Y."/>
            <person name="Koutsovoulos G."/>
            <person name="Laetsch D."/>
            <person name="Stevens L."/>
            <person name="Kumar S."/>
            <person name="Horikawa D."/>
            <person name="Ishino K."/>
            <person name="Komine S."/>
            <person name="Tomita M."/>
            <person name="Blaxter M."/>
            <person name="Arakawa K."/>
        </authorList>
    </citation>
    <scope>NUCLEOTIDE SEQUENCE [LARGE SCALE GENOMIC DNA]</scope>
    <source>
        <strain evidence="8">Z151</strain>
    </source>
</reference>
<dbReference type="InterPro" id="IPR002401">
    <property type="entry name" value="Cyt_P450_E_grp-I"/>
</dbReference>
<dbReference type="EMBL" id="MTYJ01000081">
    <property type="protein sequence ID" value="OQV15854.1"/>
    <property type="molecule type" value="Genomic_DNA"/>
</dbReference>
<dbReference type="Proteomes" id="UP000192578">
    <property type="component" value="Unassembled WGS sequence"/>
</dbReference>
<dbReference type="PANTHER" id="PTHR24300:SF403">
    <property type="entry name" value="CYTOCHROME P450 306A1"/>
    <property type="match status" value="1"/>
</dbReference>
<dbReference type="GO" id="GO:0016712">
    <property type="term" value="F:oxidoreductase activity, acting on paired donors, with incorporation or reduction of molecular oxygen, reduced flavin or flavoprotein as one donor, and incorporation of one atom of oxygen"/>
    <property type="evidence" value="ECO:0007669"/>
    <property type="project" value="TreeGrafter"/>
</dbReference>
<name>A0A1W0WKX1_HYPEX</name>
<dbReference type="PROSITE" id="PS00086">
    <property type="entry name" value="CYTOCHROME_P450"/>
    <property type="match status" value="1"/>
</dbReference>
<dbReference type="GO" id="GO:0005506">
    <property type="term" value="F:iron ion binding"/>
    <property type="evidence" value="ECO:0007669"/>
    <property type="project" value="InterPro"/>
</dbReference>
<evidence type="ECO:0000256" key="3">
    <source>
        <dbReference type="ARBA" id="ARBA00023004"/>
    </source>
</evidence>
<comment type="similarity">
    <text evidence="1 6">Belongs to the cytochrome P450 family.</text>
</comment>
<dbReference type="Pfam" id="PF00067">
    <property type="entry name" value="p450"/>
    <property type="match status" value="1"/>
</dbReference>
<dbReference type="GO" id="GO:0006805">
    <property type="term" value="P:xenobiotic metabolic process"/>
    <property type="evidence" value="ECO:0007669"/>
    <property type="project" value="TreeGrafter"/>
</dbReference>
<proteinExistence type="inferred from homology"/>
<keyword evidence="4 6" id="KW-0503">Monooxygenase</keyword>
<feature type="binding site" description="axial binding residue" evidence="5">
    <location>
        <position position="373"/>
    </location>
    <ligand>
        <name>heme</name>
        <dbReference type="ChEBI" id="CHEBI:30413"/>
    </ligand>
    <ligandPart>
        <name>Fe</name>
        <dbReference type="ChEBI" id="CHEBI:18248"/>
    </ligandPart>
</feature>
<keyword evidence="5 6" id="KW-0349">Heme</keyword>
<dbReference type="Gene3D" id="1.10.630.10">
    <property type="entry name" value="Cytochrome P450"/>
    <property type="match status" value="1"/>
</dbReference>
<dbReference type="PRINTS" id="PR00463">
    <property type="entry name" value="EP450I"/>
</dbReference>
<dbReference type="GO" id="GO:0006082">
    <property type="term" value="P:organic acid metabolic process"/>
    <property type="evidence" value="ECO:0007669"/>
    <property type="project" value="TreeGrafter"/>
</dbReference>
<sequence length="428" mass="48879">MDLLAFLASFPVFNELSVTVLAVSLYWYKHRNIPPGPSGLPFLGYAPFFGTNPQDYFLELGKNDDDGKVHGITLTEGDIWKTTRRFMLQTFRDLGMGKLKLQDRILDEAEYMTNIFAKHAGRPFNPLPTLMCSVSNVLCSLCFGKRFEHDDPAFQHMLKNLSEFTMLLSQAGPVQSYPMLRFLPGSIKTAWESVVRIKRENHLAMSANVEEHRSTYDANETRDYIDAFLHQQKKEAESAGGTQPAFYDAELMKNLSAFFGAGTETTAMTMYWSLLFMLHNPEVQKKIHQKLDEQVGEGKSVTLEDRANTEETTLMGYRIPKRCFIMPNFKSVNVDPKLWTDPLTFNPNRFLDEQGKVFEPAHFMPFSIGKRACVGEALARMEIFLFFANTMQRFLIRAPRDSDIPSTDEYTTGISCRPTEFKIEAVPR</sequence>
<dbReference type="PRINTS" id="PR00385">
    <property type="entry name" value="P450"/>
</dbReference>
<evidence type="ECO:0000256" key="4">
    <source>
        <dbReference type="ARBA" id="ARBA00023033"/>
    </source>
</evidence>
<evidence type="ECO:0000256" key="2">
    <source>
        <dbReference type="ARBA" id="ARBA00022723"/>
    </source>
</evidence>
<comment type="cofactor">
    <cofactor evidence="5">
        <name>heme</name>
        <dbReference type="ChEBI" id="CHEBI:30413"/>
    </cofactor>
</comment>
<protein>
    <submittedName>
        <fullName evidence="7">Cytochrome P450 2J2</fullName>
    </submittedName>
</protein>
<dbReference type="GO" id="GO:0005737">
    <property type="term" value="C:cytoplasm"/>
    <property type="evidence" value="ECO:0007669"/>
    <property type="project" value="TreeGrafter"/>
</dbReference>
<dbReference type="InterPro" id="IPR017972">
    <property type="entry name" value="Cyt_P450_CS"/>
</dbReference>
<dbReference type="GO" id="GO:0020037">
    <property type="term" value="F:heme binding"/>
    <property type="evidence" value="ECO:0007669"/>
    <property type="project" value="InterPro"/>
</dbReference>
<dbReference type="GO" id="GO:0008395">
    <property type="term" value="F:steroid hydroxylase activity"/>
    <property type="evidence" value="ECO:0007669"/>
    <property type="project" value="TreeGrafter"/>
</dbReference>
<evidence type="ECO:0000256" key="1">
    <source>
        <dbReference type="ARBA" id="ARBA00010617"/>
    </source>
</evidence>